<evidence type="ECO:0008006" key="3">
    <source>
        <dbReference type="Google" id="ProtNLM"/>
    </source>
</evidence>
<name>A0A1T4M172_9GAMM</name>
<evidence type="ECO:0000313" key="1">
    <source>
        <dbReference type="EMBL" id="SJZ60474.1"/>
    </source>
</evidence>
<dbReference type="AlphaFoldDB" id="A0A1T4M172"/>
<dbReference type="Proteomes" id="UP000190061">
    <property type="component" value="Unassembled WGS sequence"/>
</dbReference>
<sequence length="255" mass="28750">MYECSPDDLWGSLNKDAVEVCGDVEDPSCAAMCRMARALGVAPKVLRSHCSPDAPWRLAPDAGASYCPECWNEDIRSGRPRMLRRSWRHVLRTHCPMHRLPLQLARDTWATGSVRTHYPSCTFTLDERQTLDLIEDFGVTLEKSLYFREPWPSGWGASPAGARSLITSVSFNLGRTRDFAPSHCVYARGNLSDLVHGPRRMLDPLRQPEWEAFRALGNPAVRRAAIWIAAWALIPDLPEKFSPGRFPRHVVVLDS</sequence>
<reference evidence="1 2" key="1">
    <citation type="submission" date="2017-02" db="EMBL/GenBank/DDBJ databases">
        <authorList>
            <person name="Peterson S.W."/>
        </authorList>
    </citation>
    <scope>NUCLEOTIDE SEQUENCE [LARGE SCALE GENOMIC DNA]</scope>
    <source>
        <strain evidence="1 2">DSM 21749</strain>
    </source>
</reference>
<gene>
    <name evidence="1" type="ORF">SAMN02745674_00228</name>
</gene>
<keyword evidence="2" id="KW-1185">Reference proteome</keyword>
<organism evidence="1 2">
    <name type="scientific">Lysobacter spongiicola DSM 21749</name>
    <dbReference type="NCBI Taxonomy" id="1122188"/>
    <lineage>
        <taxon>Bacteria</taxon>
        <taxon>Pseudomonadati</taxon>
        <taxon>Pseudomonadota</taxon>
        <taxon>Gammaproteobacteria</taxon>
        <taxon>Lysobacterales</taxon>
        <taxon>Lysobacteraceae</taxon>
        <taxon>Novilysobacter</taxon>
    </lineage>
</organism>
<dbReference type="EMBL" id="FUXP01000001">
    <property type="protein sequence ID" value="SJZ60474.1"/>
    <property type="molecule type" value="Genomic_DNA"/>
</dbReference>
<evidence type="ECO:0000313" key="2">
    <source>
        <dbReference type="Proteomes" id="UP000190061"/>
    </source>
</evidence>
<accession>A0A1T4M172</accession>
<proteinExistence type="predicted"/>
<protein>
    <recommendedName>
        <fullName evidence="3">TniQ protein</fullName>
    </recommendedName>
</protein>